<dbReference type="PANTHER" id="PTHR35791">
    <property type="entry name" value="UPF0754 MEMBRANE PROTEIN YHEB"/>
    <property type="match status" value="1"/>
</dbReference>
<gene>
    <name evidence="7" type="ORF">TrCOL_g1816</name>
</gene>
<evidence type="ECO:0000313" key="7">
    <source>
        <dbReference type="EMBL" id="GMI36284.1"/>
    </source>
</evidence>
<feature type="compositionally biased region" description="Gly residues" evidence="5">
    <location>
        <begin position="428"/>
        <end position="453"/>
    </location>
</feature>
<comment type="subcellular location">
    <subcellularLocation>
        <location evidence="1">Endomembrane system</location>
    </subcellularLocation>
</comment>
<evidence type="ECO:0000256" key="6">
    <source>
        <dbReference type="SAM" id="Phobius"/>
    </source>
</evidence>
<dbReference type="OrthoDB" id="410754at2759"/>
<evidence type="ECO:0000256" key="3">
    <source>
        <dbReference type="ARBA" id="ARBA00022989"/>
    </source>
</evidence>
<evidence type="ECO:0000256" key="1">
    <source>
        <dbReference type="ARBA" id="ARBA00004308"/>
    </source>
</evidence>
<keyword evidence="4 6" id="KW-0472">Membrane</keyword>
<dbReference type="Pfam" id="PF04286">
    <property type="entry name" value="DUF445"/>
    <property type="match status" value="1"/>
</dbReference>
<evidence type="ECO:0008006" key="9">
    <source>
        <dbReference type="Google" id="ProtNLM"/>
    </source>
</evidence>
<keyword evidence="8" id="KW-1185">Reference proteome</keyword>
<dbReference type="PANTHER" id="PTHR35791:SF1">
    <property type="entry name" value="UPF0754 MEMBRANE PROTEIN YHEB"/>
    <property type="match status" value="1"/>
</dbReference>
<feature type="transmembrane region" description="Helical" evidence="6">
    <location>
        <begin position="47"/>
        <end position="70"/>
    </location>
</feature>
<dbReference type="EMBL" id="BRYA01000948">
    <property type="protein sequence ID" value="GMI36284.1"/>
    <property type="molecule type" value="Genomic_DNA"/>
</dbReference>
<keyword evidence="2 6" id="KW-0812">Transmembrane</keyword>
<evidence type="ECO:0000256" key="5">
    <source>
        <dbReference type="SAM" id="MobiDB-lite"/>
    </source>
</evidence>
<proteinExistence type="predicted"/>
<organism evidence="7 8">
    <name type="scientific">Triparma columacea</name>
    <dbReference type="NCBI Taxonomy" id="722753"/>
    <lineage>
        <taxon>Eukaryota</taxon>
        <taxon>Sar</taxon>
        <taxon>Stramenopiles</taxon>
        <taxon>Ochrophyta</taxon>
        <taxon>Bolidophyceae</taxon>
        <taxon>Parmales</taxon>
        <taxon>Triparmaceae</taxon>
        <taxon>Triparma</taxon>
    </lineage>
</organism>
<protein>
    <recommendedName>
        <fullName evidence="9">DUF445 domain-containing protein</fullName>
    </recommendedName>
</protein>
<feature type="transmembrane region" description="Helical" evidence="6">
    <location>
        <begin position="216"/>
        <end position="234"/>
    </location>
</feature>
<dbReference type="GO" id="GO:0012505">
    <property type="term" value="C:endomembrane system"/>
    <property type="evidence" value="ECO:0007669"/>
    <property type="project" value="UniProtKB-SubCell"/>
</dbReference>
<keyword evidence="3 6" id="KW-1133">Transmembrane helix</keyword>
<dbReference type="AlphaFoldDB" id="A0A9W7G8V2"/>
<reference evidence="8" key="1">
    <citation type="journal article" date="2023" name="Commun. Biol.">
        <title>Genome analysis of Parmales, the sister group of diatoms, reveals the evolutionary specialization of diatoms from phago-mixotrophs to photoautotrophs.</title>
        <authorList>
            <person name="Ban H."/>
            <person name="Sato S."/>
            <person name="Yoshikawa S."/>
            <person name="Yamada K."/>
            <person name="Nakamura Y."/>
            <person name="Ichinomiya M."/>
            <person name="Sato N."/>
            <person name="Blanc-Mathieu R."/>
            <person name="Endo H."/>
            <person name="Kuwata A."/>
            <person name="Ogata H."/>
        </authorList>
    </citation>
    <scope>NUCLEOTIDE SEQUENCE [LARGE SCALE GENOMIC DNA]</scope>
</reference>
<evidence type="ECO:0000256" key="2">
    <source>
        <dbReference type="ARBA" id="ARBA00022692"/>
    </source>
</evidence>
<name>A0A9W7G8V2_9STRA</name>
<feature type="region of interest" description="Disordered" evidence="5">
    <location>
        <begin position="426"/>
        <end position="453"/>
    </location>
</feature>
<evidence type="ECO:0000256" key="4">
    <source>
        <dbReference type="ARBA" id="ARBA00023136"/>
    </source>
</evidence>
<sequence>MSSRWHRSNVNVLSQGSNNARQSTSLNGVVSACVNAGIKFKKGWKSYCLIPIIAALVGYITNYLAVQMIFYPVNYIGLPLWVKDGVPLGLFGWRGIVPSKTKKMTEAMVTMVTEQLLDVQEVFMRLKPEVVAEKVKDVVPAVCKDKMNVPYPITKSFGWFYRPLLTLFVKDVQQNVDKVFDVRKCVVDQMMKDRAKLGSLFQECGRAELKFLTNSGLWFGFLLGLIQMMVALFVSNPWSLSFGGLIVGLATNWLALKWIFTPVNPTKILGFGPFQGLFLTRQKEVSETFSKFFAENVLTSERIWESVLGGTRTRANFVSIMSRRVGSRSFSEELTKELPNHLHKLHPYVDSTLKLRPTLETSMKQMAPIQFERVLHPIFEEDELTLILAGAVLGFAAGLIQQGLATGGIEVKVSMPRFSKIFGRGKRGGGGGGAGGGAGDIGGGGGLGPAGGG</sequence>
<dbReference type="PROSITE" id="PS51257">
    <property type="entry name" value="PROKAR_LIPOPROTEIN"/>
    <property type="match status" value="1"/>
</dbReference>
<evidence type="ECO:0000313" key="8">
    <source>
        <dbReference type="Proteomes" id="UP001165065"/>
    </source>
</evidence>
<dbReference type="Proteomes" id="UP001165065">
    <property type="component" value="Unassembled WGS sequence"/>
</dbReference>
<feature type="transmembrane region" description="Helical" evidence="6">
    <location>
        <begin position="76"/>
        <end position="96"/>
    </location>
</feature>
<dbReference type="InterPro" id="IPR007383">
    <property type="entry name" value="DUF445"/>
</dbReference>
<feature type="transmembrane region" description="Helical" evidence="6">
    <location>
        <begin position="240"/>
        <end position="260"/>
    </location>
</feature>
<accession>A0A9W7G8V2</accession>
<comment type="caution">
    <text evidence="7">The sequence shown here is derived from an EMBL/GenBank/DDBJ whole genome shotgun (WGS) entry which is preliminary data.</text>
</comment>